<dbReference type="Pfam" id="PF00646">
    <property type="entry name" value="F-box"/>
    <property type="match status" value="1"/>
</dbReference>
<dbReference type="Pfam" id="PF08387">
    <property type="entry name" value="FBD"/>
    <property type="match status" value="1"/>
</dbReference>
<dbReference type="Pfam" id="PF24758">
    <property type="entry name" value="LRR_At5g56370"/>
    <property type="match status" value="1"/>
</dbReference>
<evidence type="ECO:0000313" key="3">
    <source>
        <dbReference type="RefSeq" id="XP_010482766.1"/>
    </source>
</evidence>
<dbReference type="SMART" id="SM00579">
    <property type="entry name" value="FBD"/>
    <property type="match status" value="1"/>
</dbReference>
<dbReference type="PANTHER" id="PTHR31900">
    <property type="entry name" value="F-BOX/RNI SUPERFAMILY PROTEIN-RELATED"/>
    <property type="match status" value="1"/>
</dbReference>
<dbReference type="Gene3D" id="1.20.1280.50">
    <property type="match status" value="1"/>
</dbReference>
<dbReference type="InterPro" id="IPR053781">
    <property type="entry name" value="F-box_AtFBL13-like"/>
</dbReference>
<dbReference type="Gene3D" id="3.80.10.10">
    <property type="entry name" value="Ribonuclease Inhibitor"/>
    <property type="match status" value="1"/>
</dbReference>
<dbReference type="SMART" id="SM00256">
    <property type="entry name" value="FBOX"/>
    <property type="match status" value="1"/>
</dbReference>
<evidence type="ECO:0000259" key="1">
    <source>
        <dbReference type="PROSITE" id="PS50181"/>
    </source>
</evidence>
<gene>
    <name evidence="3" type="primary">LOC104761386</name>
</gene>
<sequence length="432" mass="49598">MVGRKKTTKICDKASHEEEEDRISQLPESLISEILYHLPTKDVVTTSVLSTRWRNLWQSVPGLDLDYVPSSQFDDFVSFVEKLFNSNRESWIRKLRLNLRRPSGTFDLTSRVDAVTRRRVQHLDVTCYCISDPIPLSIYTCETLVHLRLQSGFLPSPDFVSLPRLKFIHLECVSYSDESTLEKLISGSPVLEDLTLIGFSTHTEKVTQVRSHSLKRIHIRQLRVVIDAPLLQCLKIGTIKNYDIVNLGFFTKLDIDVEFVGHSSSYYIPDILTDISKVRDLVIGNAFWQDIFLYSKSGPVLQFRNLSRLNARLSKSDLELLPLILESCTKLESLTLELVKDKSKSREKKKNPNVMFSTVPQCLVTSLKFVELKRSIPGYEEEIKLIRYLLKNSTILEKLRLNVYYSKKAMCDFLKEVVAMPRGSTACEVLVL</sequence>
<dbReference type="CDD" id="cd22160">
    <property type="entry name" value="F-box_AtFBL13-like"/>
    <property type="match status" value="1"/>
</dbReference>
<dbReference type="InterPro" id="IPR032675">
    <property type="entry name" value="LRR_dom_sf"/>
</dbReference>
<name>A0ABM0X9Q7_CAMSA</name>
<reference evidence="3" key="2">
    <citation type="submission" date="2025-08" db="UniProtKB">
        <authorList>
            <consortium name="RefSeq"/>
        </authorList>
    </citation>
    <scope>IDENTIFICATION</scope>
    <source>
        <tissue evidence="3">Leaf</tissue>
    </source>
</reference>
<dbReference type="RefSeq" id="XP_010482766.1">
    <property type="nucleotide sequence ID" value="XM_010484464.1"/>
</dbReference>
<evidence type="ECO:0000313" key="2">
    <source>
        <dbReference type="Proteomes" id="UP000694864"/>
    </source>
</evidence>
<reference evidence="2" key="1">
    <citation type="journal article" date="2014" name="Nat. Commun.">
        <title>The emerging biofuel crop Camelina sativa retains a highly undifferentiated hexaploid genome structure.</title>
        <authorList>
            <person name="Kagale S."/>
            <person name="Koh C."/>
            <person name="Nixon J."/>
            <person name="Bollina V."/>
            <person name="Clarke W.E."/>
            <person name="Tuteja R."/>
            <person name="Spillane C."/>
            <person name="Robinson S.J."/>
            <person name="Links M.G."/>
            <person name="Clarke C."/>
            <person name="Higgins E.E."/>
            <person name="Huebert T."/>
            <person name="Sharpe A.G."/>
            <person name="Parkin I.A."/>
        </authorList>
    </citation>
    <scope>NUCLEOTIDE SEQUENCE [LARGE SCALE GENOMIC DNA]</scope>
    <source>
        <strain evidence="2">cv. DH55</strain>
    </source>
</reference>
<dbReference type="SUPFAM" id="SSF81383">
    <property type="entry name" value="F-box domain"/>
    <property type="match status" value="1"/>
</dbReference>
<dbReference type="SUPFAM" id="SSF52047">
    <property type="entry name" value="RNI-like"/>
    <property type="match status" value="1"/>
</dbReference>
<protein>
    <submittedName>
        <fullName evidence="3">F-box/FBD/LRR-repeat protein At1g51370-like</fullName>
    </submittedName>
</protein>
<keyword evidence="2" id="KW-1185">Reference proteome</keyword>
<dbReference type="InterPro" id="IPR050232">
    <property type="entry name" value="FBL13/AtMIF1-like"/>
</dbReference>
<organism evidence="2 3">
    <name type="scientific">Camelina sativa</name>
    <name type="common">False flax</name>
    <name type="synonym">Myagrum sativum</name>
    <dbReference type="NCBI Taxonomy" id="90675"/>
    <lineage>
        <taxon>Eukaryota</taxon>
        <taxon>Viridiplantae</taxon>
        <taxon>Streptophyta</taxon>
        <taxon>Embryophyta</taxon>
        <taxon>Tracheophyta</taxon>
        <taxon>Spermatophyta</taxon>
        <taxon>Magnoliopsida</taxon>
        <taxon>eudicotyledons</taxon>
        <taxon>Gunneridae</taxon>
        <taxon>Pentapetalae</taxon>
        <taxon>rosids</taxon>
        <taxon>malvids</taxon>
        <taxon>Brassicales</taxon>
        <taxon>Brassicaceae</taxon>
        <taxon>Camelineae</taxon>
        <taxon>Camelina</taxon>
    </lineage>
</organism>
<feature type="domain" description="F-box" evidence="1">
    <location>
        <begin position="20"/>
        <end position="70"/>
    </location>
</feature>
<dbReference type="InterPro" id="IPR055411">
    <property type="entry name" value="LRR_FXL15/At3g58940/PEG3-like"/>
</dbReference>
<dbReference type="Proteomes" id="UP000694864">
    <property type="component" value="Chromosome 18"/>
</dbReference>
<dbReference type="InterPro" id="IPR006566">
    <property type="entry name" value="FBD"/>
</dbReference>
<proteinExistence type="predicted"/>
<dbReference type="PROSITE" id="PS50181">
    <property type="entry name" value="FBOX"/>
    <property type="match status" value="1"/>
</dbReference>
<accession>A0ABM0X9Q7</accession>
<dbReference type="PANTHER" id="PTHR31900:SF25">
    <property type="entry name" value="FBD DOMAIN-CONTAINING PROTEIN"/>
    <property type="match status" value="1"/>
</dbReference>
<dbReference type="GeneID" id="104761386"/>
<dbReference type="InterPro" id="IPR036047">
    <property type="entry name" value="F-box-like_dom_sf"/>
</dbReference>
<dbReference type="InterPro" id="IPR001810">
    <property type="entry name" value="F-box_dom"/>
</dbReference>